<evidence type="ECO:0000256" key="1">
    <source>
        <dbReference type="SAM" id="Coils"/>
    </source>
</evidence>
<evidence type="ECO:0000313" key="3">
    <source>
        <dbReference type="Proteomes" id="UP000612055"/>
    </source>
</evidence>
<protein>
    <submittedName>
        <fullName evidence="2">Uncharacterized protein</fullName>
    </submittedName>
</protein>
<proteinExistence type="predicted"/>
<feature type="coiled-coil region" evidence="1">
    <location>
        <begin position="119"/>
        <end position="146"/>
    </location>
</feature>
<keyword evidence="3" id="KW-1185">Reference proteome</keyword>
<reference evidence="2" key="1">
    <citation type="journal article" date="2020" name="bioRxiv">
        <title>Comparative genomics of Chlamydomonas.</title>
        <authorList>
            <person name="Craig R.J."/>
            <person name="Hasan A.R."/>
            <person name="Ness R.W."/>
            <person name="Keightley P.D."/>
        </authorList>
    </citation>
    <scope>NUCLEOTIDE SEQUENCE</scope>
    <source>
        <strain evidence="2">CCAP 11/70</strain>
    </source>
</reference>
<sequence length="183" mass="18797">MQAVHSSEAGNVAESFPAAAIRSKAQPAPSEAPSGAQLAADAAAEPEPALVCGICGVPHSGASLGLPVHAPPRAAARWGWLLRPLDSLAQRRWLQPVSLLLAGASVGALSVHATSARRLKALTARVAAVEARVAAVEERVAGMEERVAAVAASAKAPRWRRGCGRSGSAWWEPLGGGEGWRTV</sequence>
<name>A0A835XXY0_9CHLO</name>
<dbReference type="Proteomes" id="UP000612055">
    <property type="component" value="Unassembled WGS sequence"/>
</dbReference>
<accession>A0A835XXY0</accession>
<dbReference type="AlphaFoldDB" id="A0A835XXY0"/>
<evidence type="ECO:0000313" key="2">
    <source>
        <dbReference type="EMBL" id="KAG2491063.1"/>
    </source>
</evidence>
<organism evidence="2 3">
    <name type="scientific">Edaphochlamys debaryana</name>
    <dbReference type="NCBI Taxonomy" id="47281"/>
    <lineage>
        <taxon>Eukaryota</taxon>
        <taxon>Viridiplantae</taxon>
        <taxon>Chlorophyta</taxon>
        <taxon>core chlorophytes</taxon>
        <taxon>Chlorophyceae</taxon>
        <taxon>CS clade</taxon>
        <taxon>Chlamydomonadales</taxon>
        <taxon>Chlamydomonadales incertae sedis</taxon>
        <taxon>Edaphochlamys</taxon>
    </lineage>
</organism>
<dbReference type="Gene3D" id="1.20.1270.70">
    <property type="entry name" value="Designed single chain three-helix bundle"/>
    <property type="match status" value="1"/>
</dbReference>
<keyword evidence="1" id="KW-0175">Coiled coil</keyword>
<gene>
    <name evidence="2" type="ORF">HYH03_010509</name>
</gene>
<dbReference type="EMBL" id="JAEHOE010000056">
    <property type="protein sequence ID" value="KAG2491063.1"/>
    <property type="molecule type" value="Genomic_DNA"/>
</dbReference>
<comment type="caution">
    <text evidence="2">The sequence shown here is derived from an EMBL/GenBank/DDBJ whole genome shotgun (WGS) entry which is preliminary data.</text>
</comment>